<reference evidence="2 3" key="2">
    <citation type="journal article" date="2011" name="Mol. Biol. Evol.">
        <title>Unity in variety--the pan-genome of the Chlamydiae.</title>
        <authorList>
            <person name="Collingro A."/>
            <person name="Tischler P."/>
            <person name="Weinmaier T."/>
            <person name="Penz T."/>
            <person name="Heinz E."/>
            <person name="Brunham R.C."/>
            <person name="Read T.D."/>
            <person name="Bavoil P.M."/>
            <person name="Sachse K."/>
            <person name="Kahane S."/>
            <person name="Friedman M.G."/>
            <person name="Rattei T."/>
            <person name="Myers G.S."/>
            <person name="Horn M."/>
        </authorList>
    </citation>
    <scope>NUCLEOTIDE SEQUENCE [LARGE SCALE GENOMIC DNA]</scope>
    <source>
        <strain evidence="3">ATCC VR-1471 / Z</strain>
    </source>
</reference>
<keyword evidence="1" id="KW-0472">Membrane</keyword>
<reference key="1">
    <citation type="journal article" date="2011" name="Mol. Biol. Evol.">
        <title>Unity in variety -- the pan-genome of the Chlamydiae.</title>
        <authorList>
            <person name="Collingro A."/>
            <person name="Tischler P."/>
            <person name="Weinmaier T."/>
            <person name="Penz T."/>
            <person name="Heinz E."/>
            <person name="Brunham R.C."/>
            <person name="Read T.D."/>
            <person name="Bavoil P.M."/>
            <person name="Sachse K."/>
            <person name="Kahane S."/>
            <person name="Friedman M.G."/>
            <person name="Rattei T."/>
            <person name="Myers G.S.A."/>
            <person name="Horn M."/>
        </authorList>
    </citation>
    <scope>NUCLEOTIDE SEQUENCE</scope>
    <source>
        <strain>Z</strain>
    </source>
</reference>
<keyword evidence="3" id="KW-1185">Reference proteome</keyword>
<protein>
    <submittedName>
        <fullName evidence="2">Uncharacterized protein</fullName>
    </submittedName>
</protein>
<organism evidence="2 3">
    <name type="scientific">Simkania negevensis (strain ATCC VR-1471 / DSM 27360 / Z)</name>
    <dbReference type="NCBI Taxonomy" id="331113"/>
    <lineage>
        <taxon>Bacteria</taxon>
        <taxon>Pseudomonadati</taxon>
        <taxon>Chlamydiota</taxon>
        <taxon>Chlamydiia</taxon>
        <taxon>Parachlamydiales</taxon>
        <taxon>Simkaniaceae</taxon>
        <taxon>Simkania</taxon>
    </lineage>
</organism>
<dbReference type="AlphaFoldDB" id="F8L6S2"/>
<dbReference type="HOGENOM" id="CLU_677744_0_0_0"/>
<dbReference type="KEGG" id="sng:SNE_A05430"/>
<feature type="transmembrane region" description="Helical" evidence="1">
    <location>
        <begin position="152"/>
        <end position="171"/>
    </location>
</feature>
<dbReference type="Proteomes" id="UP000000496">
    <property type="component" value="Chromosome gsn.131"/>
</dbReference>
<evidence type="ECO:0000256" key="1">
    <source>
        <dbReference type="SAM" id="Phobius"/>
    </source>
</evidence>
<gene>
    <name evidence="2" type="ordered locus">SNE_A05430</name>
</gene>
<keyword evidence="1" id="KW-1133">Transmembrane helix</keyword>
<keyword evidence="1" id="KW-0812">Transmembrane</keyword>
<feature type="transmembrane region" description="Helical" evidence="1">
    <location>
        <begin position="261"/>
        <end position="277"/>
    </location>
</feature>
<dbReference type="STRING" id="331113.SNE_A05430"/>
<name>F8L6S2_SIMNZ</name>
<sequence>MGIISMDSVWAAYERVTNTLGGLRAHVNTGITKVTSGIEKDVSAFIDKTYGNMPVPIEELDKKDVVVLMDKIVFGAVVAKWATIAVAAASIWAMNYTSAFSPLLKVKFVVSLLAAHEFYQIQTTFAESKRKIDSRILGDKVIWWKDRDPRSISPFFFTISSQLATNLLFFSRSFMFGQEIRLLPDYIYTRTEAAKKHDTAAPHSGVQWVPDRSENLVTVAQYEEGLKADIIRFMNPMTARTDPLNSYHVANFALEALRPIAFARAAATSAALAFYLASAYLPLGWITFSLSAGAAFFAAELHQAHESFKAEVYQPLLRSYPTSLDEIEQLVNNACARVKDTTWILHKDFLFGKEIKQLPTFLHQLFDEKGDFEKDTVKWVEKSSLTAMVKTLKNWKIYKPQWLATT</sequence>
<proteinExistence type="predicted"/>
<dbReference type="EMBL" id="FR872582">
    <property type="protein sequence ID" value="CCB88420.1"/>
    <property type="molecule type" value="Genomic_DNA"/>
</dbReference>
<dbReference type="RefSeq" id="WP_013942887.1">
    <property type="nucleotide sequence ID" value="NC_015713.1"/>
</dbReference>
<evidence type="ECO:0000313" key="3">
    <source>
        <dbReference type="Proteomes" id="UP000000496"/>
    </source>
</evidence>
<accession>F8L6S2</accession>
<evidence type="ECO:0000313" key="2">
    <source>
        <dbReference type="EMBL" id="CCB88420.1"/>
    </source>
</evidence>
<feature type="transmembrane region" description="Helical" evidence="1">
    <location>
        <begin position="72"/>
        <end position="94"/>
    </location>
</feature>